<accession>A0A4E0RDY0</accession>
<proteinExistence type="predicted"/>
<feature type="domain" description="Chemoreceptor zinc-binding" evidence="1">
    <location>
        <begin position="15"/>
        <end position="83"/>
    </location>
</feature>
<evidence type="ECO:0000313" key="2">
    <source>
        <dbReference type="EMBL" id="TGO02166.1"/>
    </source>
</evidence>
<dbReference type="Gene3D" id="1.20.120.30">
    <property type="entry name" value="Aspartate receptor, ligand-binding domain"/>
    <property type="match status" value="1"/>
</dbReference>
<reference evidence="2 3" key="1">
    <citation type="journal article" date="2016" name="Front. Microbiol.">
        <title>Single-Cell (Meta-)Genomics of a Dimorphic Candidatus Thiomargarita nelsonii Reveals Genomic Plasticity.</title>
        <authorList>
            <person name="Flood B.E."/>
            <person name="Fliss P."/>
            <person name="Jones D.S."/>
            <person name="Dick G.J."/>
            <person name="Jain S."/>
            <person name="Kaster A.K."/>
            <person name="Winkel M."/>
            <person name="Mussmann M."/>
            <person name="Bailey J."/>
        </authorList>
    </citation>
    <scope>NUCLEOTIDE SEQUENCE [LARGE SCALE GENOMIC DNA]</scope>
    <source>
        <strain evidence="2">Hydrate Ridge</strain>
    </source>
</reference>
<organism evidence="2 3">
    <name type="scientific">Candidatus Thiomargarita nelsonii</name>
    <dbReference type="NCBI Taxonomy" id="1003181"/>
    <lineage>
        <taxon>Bacteria</taxon>
        <taxon>Pseudomonadati</taxon>
        <taxon>Pseudomonadota</taxon>
        <taxon>Gammaproteobacteria</taxon>
        <taxon>Thiotrichales</taxon>
        <taxon>Thiotrichaceae</taxon>
        <taxon>Thiomargarita</taxon>
    </lineage>
</organism>
<dbReference type="Proteomes" id="UP000030428">
    <property type="component" value="Unassembled WGS sequence"/>
</dbReference>
<dbReference type="Pfam" id="PF13682">
    <property type="entry name" value="CZB"/>
    <property type="match status" value="1"/>
</dbReference>
<dbReference type="EMBL" id="JSZA02000202">
    <property type="protein sequence ID" value="TGO02166.1"/>
    <property type="molecule type" value="Genomic_DNA"/>
</dbReference>
<name>A0A4E0RDY0_9GAMM</name>
<dbReference type="AlphaFoldDB" id="A0A4E0RDY0"/>
<comment type="caution">
    <text evidence="2">The sequence shown here is derived from an EMBL/GenBank/DDBJ whole genome shotgun (WGS) entry which is preliminary data.</text>
</comment>
<protein>
    <recommendedName>
        <fullName evidence="1">Chemoreceptor zinc-binding domain-containing protein</fullName>
    </recommendedName>
</protein>
<keyword evidence="3" id="KW-1185">Reference proteome</keyword>
<evidence type="ECO:0000259" key="1">
    <source>
        <dbReference type="Pfam" id="PF13682"/>
    </source>
</evidence>
<sequence length="122" mass="13673">MVFPQGVTRIAKFNIQYLRNIEATLAGTGDFQGTDHHDCQLGQWLYGDGPNQVAALQNSKVQEIFESLFEPHEQFHTISKQALEKKQVGDEGTAQNGITDMYKISHILTQKLLKLDALTKGE</sequence>
<dbReference type="InterPro" id="IPR025991">
    <property type="entry name" value="Chemoreceptor_zinc-bind_dom"/>
</dbReference>
<evidence type="ECO:0000313" key="3">
    <source>
        <dbReference type="Proteomes" id="UP000030428"/>
    </source>
</evidence>
<gene>
    <name evidence="2" type="ORF">PN36_29405</name>
</gene>